<keyword evidence="2" id="KW-1185">Reference proteome</keyword>
<sequence length="214" mass="21974">MKRCVVFPRARLGCGRGGAARAQGATARRRSPLSVTTVSRAEPVAYLGAAENNGDTEIASTRAMATALVVLLAVAAAASPAPSAPPLDVTTLLEDMTYEVTMTTLLPENDTVVEISTIAADDNIGSTSVSQAGQRGDGEWRCPRGCECAALAEGTSYNCSLPSGVLAFDEYGDGITFKCQVRSVTAISRSLASPSSLGSACNCIAECSGARSCL</sequence>
<protein>
    <submittedName>
        <fullName evidence="1">Uncharacterized protein</fullName>
    </submittedName>
</protein>
<dbReference type="AlphaFoldDB" id="A0A194PKU9"/>
<evidence type="ECO:0000313" key="2">
    <source>
        <dbReference type="Proteomes" id="UP000053268"/>
    </source>
</evidence>
<dbReference type="Proteomes" id="UP000053268">
    <property type="component" value="Unassembled WGS sequence"/>
</dbReference>
<dbReference type="EMBL" id="KQ459601">
    <property type="protein sequence ID" value="KPI93628.1"/>
    <property type="molecule type" value="Genomic_DNA"/>
</dbReference>
<organism evidence="1 2">
    <name type="scientific">Papilio xuthus</name>
    <name type="common">Asian swallowtail butterfly</name>
    <dbReference type="NCBI Taxonomy" id="66420"/>
    <lineage>
        <taxon>Eukaryota</taxon>
        <taxon>Metazoa</taxon>
        <taxon>Ecdysozoa</taxon>
        <taxon>Arthropoda</taxon>
        <taxon>Hexapoda</taxon>
        <taxon>Insecta</taxon>
        <taxon>Pterygota</taxon>
        <taxon>Neoptera</taxon>
        <taxon>Endopterygota</taxon>
        <taxon>Lepidoptera</taxon>
        <taxon>Glossata</taxon>
        <taxon>Ditrysia</taxon>
        <taxon>Papilionoidea</taxon>
        <taxon>Papilionidae</taxon>
        <taxon>Papilioninae</taxon>
        <taxon>Papilio</taxon>
    </lineage>
</organism>
<name>A0A194PKU9_PAPXU</name>
<reference evidence="1 2" key="1">
    <citation type="journal article" date="2015" name="Nat. Commun.">
        <title>Outbred genome sequencing and CRISPR/Cas9 gene editing in butterflies.</title>
        <authorList>
            <person name="Li X."/>
            <person name="Fan D."/>
            <person name="Zhang W."/>
            <person name="Liu G."/>
            <person name="Zhang L."/>
            <person name="Zhao L."/>
            <person name="Fang X."/>
            <person name="Chen L."/>
            <person name="Dong Y."/>
            <person name="Chen Y."/>
            <person name="Ding Y."/>
            <person name="Zhao R."/>
            <person name="Feng M."/>
            <person name="Zhu Y."/>
            <person name="Feng Y."/>
            <person name="Jiang X."/>
            <person name="Zhu D."/>
            <person name="Xiang H."/>
            <person name="Feng X."/>
            <person name="Li S."/>
            <person name="Wang J."/>
            <person name="Zhang G."/>
            <person name="Kronforst M.R."/>
            <person name="Wang W."/>
        </authorList>
    </citation>
    <scope>NUCLEOTIDE SEQUENCE [LARGE SCALE GENOMIC DNA]</scope>
    <source>
        <strain evidence="1">Ya'a_city_454_Px</strain>
        <tissue evidence="1">Whole body</tissue>
    </source>
</reference>
<proteinExistence type="predicted"/>
<accession>A0A194PKU9</accession>
<evidence type="ECO:0000313" key="1">
    <source>
        <dbReference type="EMBL" id="KPI93628.1"/>
    </source>
</evidence>
<gene>
    <name evidence="1" type="ORF">RR46_12793</name>
</gene>